<feature type="domain" description="DUF5077" evidence="1">
    <location>
        <begin position="33"/>
        <end position="80"/>
    </location>
</feature>
<dbReference type="InterPro" id="IPR031712">
    <property type="entry name" value="DUF5077"/>
</dbReference>
<dbReference type="EMBL" id="FNRD01000012">
    <property type="protein sequence ID" value="SEA92730.1"/>
    <property type="molecule type" value="Genomic_DNA"/>
</dbReference>
<name>A0A1H4F732_9FLAO</name>
<dbReference type="Pfam" id="PF16871">
    <property type="entry name" value="DUF5077"/>
    <property type="match status" value="1"/>
</dbReference>
<protein>
    <recommendedName>
        <fullName evidence="1">DUF5077 domain-containing protein</fullName>
    </recommendedName>
</protein>
<dbReference type="AlphaFoldDB" id="A0A1H4F732"/>
<evidence type="ECO:0000313" key="2">
    <source>
        <dbReference type="EMBL" id="SEA92730.1"/>
    </source>
</evidence>
<reference evidence="3" key="1">
    <citation type="submission" date="2016-10" db="EMBL/GenBank/DDBJ databases">
        <authorList>
            <person name="Varghese N."/>
            <person name="Submissions S."/>
        </authorList>
    </citation>
    <scope>NUCLEOTIDE SEQUENCE [LARGE SCALE GENOMIC DNA]</scope>
    <source>
        <strain evidence="3">DSM 22376</strain>
    </source>
</reference>
<dbReference type="OrthoDB" id="6014523at2"/>
<dbReference type="Proteomes" id="UP000198951">
    <property type="component" value="Unassembled WGS sequence"/>
</dbReference>
<sequence>MKYLKQGLLCFAAILCCIMTNGQNSKKEFHLLLGGNAYSYKHLEGKTITNNGIENWTNPEEYFTAYFRISKPGIFKISLESLQ</sequence>
<evidence type="ECO:0000313" key="3">
    <source>
        <dbReference type="Proteomes" id="UP000198951"/>
    </source>
</evidence>
<dbReference type="STRING" id="150146.SAMN05443667_11237"/>
<evidence type="ECO:0000259" key="1">
    <source>
        <dbReference type="Pfam" id="PF16871"/>
    </source>
</evidence>
<organism evidence="2 3">
    <name type="scientific">Flavobacterium gillisiae</name>
    <dbReference type="NCBI Taxonomy" id="150146"/>
    <lineage>
        <taxon>Bacteria</taxon>
        <taxon>Pseudomonadati</taxon>
        <taxon>Bacteroidota</taxon>
        <taxon>Flavobacteriia</taxon>
        <taxon>Flavobacteriales</taxon>
        <taxon>Flavobacteriaceae</taxon>
        <taxon>Flavobacterium</taxon>
    </lineage>
</organism>
<keyword evidence="3" id="KW-1185">Reference proteome</keyword>
<gene>
    <name evidence="2" type="ORF">SAMN05443667_11237</name>
</gene>
<proteinExistence type="predicted"/>
<dbReference type="RefSeq" id="WP_091092226.1">
    <property type="nucleotide sequence ID" value="NZ_FNRD01000012.1"/>
</dbReference>
<accession>A0A1H4F732</accession>